<evidence type="ECO:0000256" key="3">
    <source>
        <dbReference type="ARBA" id="ARBA00022692"/>
    </source>
</evidence>
<dbReference type="Proteomes" id="UP000192610">
    <property type="component" value="Unassembled WGS sequence"/>
</dbReference>
<feature type="transmembrane region" description="Helical" evidence="6">
    <location>
        <begin position="129"/>
        <end position="157"/>
    </location>
</feature>
<comment type="caution">
    <text evidence="7">The sequence shown here is derived from an EMBL/GenBank/DDBJ whole genome shotgun (WGS) entry which is preliminary data.</text>
</comment>
<proteinExistence type="predicted"/>
<dbReference type="AlphaFoldDB" id="A0A1V9EYB9"/>
<keyword evidence="8" id="KW-1185">Reference proteome</keyword>
<dbReference type="RefSeq" id="WP_081199474.1">
    <property type="nucleotide sequence ID" value="NZ_FOCZ01000001.1"/>
</dbReference>
<name>A0A1V9EYB9_9BACT</name>
<gene>
    <name evidence="7" type="ORF">A4H97_03675</name>
</gene>
<dbReference type="STRING" id="354355.SAMN05660816_00204"/>
<keyword evidence="3 6" id="KW-0812">Transmembrane</keyword>
<feature type="transmembrane region" description="Helical" evidence="6">
    <location>
        <begin position="77"/>
        <end position="96"/>
    </location>
</feature>
<evidence type="ECO:0000313" key="8">
    <source>
        <dbReference type="Proteomes" id="UP000192610"/>
    </source>
</evidence>
<evidence type="ECO:0000256" key="1">
    <source>
        <dbReference type="ARBA" id="ARBA00004141"/>
    </source>
</evidence>
<evidence type="ECO:0000313" key="7">
    <source>
        <dbReference type="EMBL" id="OQP50934.1"/>
    </source>
</evidence>
<dbReference type="PANTHER" id="PTHR11101:SF80">
    <property type="entry name" value="PHOSPHATE TRANSPORTER"/>
    <property type="match status" value="1"/>
</dbReference>
<dbReference type="Pfam" id="PF01384">
    <property type="entry name" value="PHO4"/>
    <property type="match status" value="1"/>
</dbReference>
<feature type="transmembrane region" description="Helical" evidence="6">
    <location>
        <begin position="328"/>
        <end position="349"/>
    </location>
</feature>
<accession>A0A1V9EYB9</accession>
<dbReference type="InterPro" id="IPR001204">
    <property type="entry name" value="Phos_transporter"/>
</dbReference>
<keyword evidence="4 6" id="KW-1133">Transmembrane helix</keyword>
<evidence type="ECO:0000256" key="6">
    <source>
        <dbReference type="SAM" id="Phobius"/>
    </source>
</evidence>
<dbReference type="OrthoDB" id="9779554at2"/>
<comment type="subcellular location">
    <subcellularLocation>
        <location evidence="1">Membrane</location>
        <topology evidence="1">Multi-pass membrane protein</topology>
    </subcellularLocation>
</comment>
<dbReference type="PANTHER" id="PTHR11101">
    <property type="entry name" value="PHOSPHATE TRANSPORTER"/>
    <property type="match status" value="1"/>
</dbReference>
<evidence type="ECO:0000256" key="4">
    <source>
        <dbReference type="ARBA" id="ARBA00022989"/>
    </source>
</evidence>
<feature type="transmembrane region" description="Helical" evidence="6">
    <location>
        <begin position="36"/>
        <end position="57"/>
    </location>
</feature>
<sequence length="356" mass="38330">MLTLLVVIIILGLGFDLINGFHDAANSIATVVSTKVLTPFQAVVWAAMFNFIAYWIFDLKVANTVAKTVHADSINLYVIMAGLIAAIFWNLLTWWFGIPSSSSHTLIGGFAGAAVAHAHSFSVINQGTIFNIMLFIVLAPFIGMIVAFIITVIIVNLCRKANPYQADKWFRRLQLLSSAAFSLGHGGSDSQKVIGIITASMVVFGAWCVKNGMPVPHWAHIQEVVDAHGKSSYAHVPQWIPITCYLCIGFGTMMGGWRIIKTMGTKITKVTPLEGVAAETAGAITLYGVSQGLGVPVSTTHTIVGSIMGVGMTKRLSAVRWGVSINLLWAWILTIPVSGLLAALVYYILKLIDPAA</sequence>
<dbReference type="GO" id="GO:0005315">
    <property type="term" value="F:phosphate transmembrane transporter activity"/>
    <property type="evidence" value="ECO:0007669"/>
    <property type="project" value="InterPro"/>
</dbReference>
<keyword evidence="5 6" id="KW-0472">Membrane</keyword>
<dbReference type="GO" id="GO:0016020">
    <property type="term" value="C:membrane"/>
    <property type="evidence" value="ECO:0007669"/>
    <property type="project" value="UniProtKB-SubCell"/>
</dbReference>
<protein>
    <submittedName>
        <fullName evidence="7">Inorganic phosphate transporter</fullName>
    </submittedName>
</protein>
<organism evidence="7 8">
    <name type="scientific">Niastella yeongjuensis</name>
    <dbReference type="NCBI Taxonomy" id="354355"/>
    <lineage>
        <taxon>Bacteria</taxon>
        <taxon>Pseudomonadati</taxon>
        <taxon>Bacteroidota</taxon>
        <taxon>Chitinophagia</taxon>
        <taxon>Chitinophagales</taxon>
        <taxon>Chitinophagaceae</taxon>
        <taxon>Niastella</taxon>
    </lineage>
</organism>
<dbReference type="GO" id="GO:0035435">
    <property type="term" value="P:phosphate ion transmembrane transport"/>
    <property type="evidence" value="ECO:0007669"/>
    <property type="project" value="TreeGrafter"/>
</dbReference>
<dbReference type="EMBL" id="LVXG01000012">
    <property type="protein sequence ID" value="OQP50934.1"/>
    <property type="molecule type" value="Genomic_DNA"/>
</dbReference>
<feature type="transmembrane region" description="Helical" evidence="6">
    <location>
        <begin position="239"/>
        <end position="260"/>
    </location>
</feature>
<reference evidence="8" key="1">
    <citation type="submission" date="2016-04" db="EMBL/GenBank/DDBJ databases">
        <authorList>
            <person name="Chen L."/>
            <person name="Zhuang W."/>
            <person name="Wang G."/>
        </authorList>
    </citation>
    <scope>NUCLEOTIDE SEQUENCE [LARGE SCALE GENOMIC DNA]</scope>
    <source>
        <strain evidence="8">17621</strain>
    </source>
</reference>
<keyword evidence="2" id="KW-0813">Transport</keyword>
<evidence type="ECO:0000256" key="5">
    <source>
        <dbReference type="ARBA" id="ARBA00023136"/>
    </source>
</evidence>
<evidence type="ECO:0000256" key="2">
    <source>
        <dbReference type="ARBA" id="ARBA00022448"/>
    </source>
</evidence>